<evidence type="ECO:0000313" key="1">
    <source>
        <dbReference type="EMBL" id="OAF65993.1"/>
    </source>
</evidence>
<gene>
    <name evidence="1" type="ORF">A3Q56_06288</name>
</gene>
<comment type="caution">
    <text evidence="1">The sequence shown here is derived from an EMBL/GenBank/DDBJ whole genome shotgun (WGS) entry which is preliminary data.</text>
</comment>
<protein>
    <submittedName>
        <fullName evidence="1">Uncharacterized protein</fullName>
    </submittedName>
</protein>
<keyword evidence="2" id="KW-1185">Reference proteome</keyword>
<sequence>MDAKLGSINKYPNIGYEFINELHSNYDELTKSYSEMSHDFQCVPKISHWVRDDYSELEHLSSVYKIMQTGDWPKVKWLKLRSLSNVRWNLKVIKSLQAWILGIRQTGLEECCTFIAEIFVHI</sequence>
<dbReference type="Proteomes" id="UP000078046">
    <property type="component" value="Unassembled WGS sequence"/>
</dbReference>
<accession>A0A177AXA1</accession>
<name>A0A177AXA1_9BILA</name>
<reference evidence="1 2" key="1">
    <citation type="submission" date="2016-04" db="EMBL/GenBank/DDBJ databases">
        <title>The genome of Intoshia linei affirms orthonectids as highly simplified spiralians.</title>
        <authorList>
            <person name="Mikhailov K.V."/>
            <person name="Slusarev G.S."/>
            <person name="Nikitin M.A."/>
            <person name="Logacheva M.D."/>
            <person name="Penin A."/>
            <person name="Aleoshin V."/>
            <person name="Panchin Y.V."/>
        </authorList>
    </citation>
    <scope>NUCLEOTIDE SEQUENCE [LARGE SCALE GENOMIC DNA]</scope>
    <source>
        <strain evidence="1">Intl2013</strain>
        <tissue evidence="1">Whole animal</tissue>
    </source>
</reference>
<dbReference type="AlphaFoldDB" id="A0A177AXA1"/>
<evidence type="ECO:0000313" key="2">
    <source>
        <dbReference type="Proteomes" id="UP000078046"/>
    </source>
</evidence>
<dbReference type="OrthoDB" id="8052599at2759"/>
<organism evidence="1 2">
    <name type="scientific">Intoshia linei</name>
    <dbReference type="NCBI Taxonomy" id="1819745"/>
    <lineage>
        <taxon>Eukaryota</taxon>
        <taxon>Metazoa</taxon>
        <taxon>Spiralia</taxon>
        <taxon>Lophotrochozoa</taxon>
        <taxon>Mesozoa</taxon>
        <taxon>Orthonectida</taxon>
        <taxon>Rhopaluridae</taxon>
        <taxon>Intoshia</taxon>
    </lineage>
</organism>
<proteinExistence type="predicted"/>
<dbReference type="EMBL" id="LWCA01001073">
    <property type="protein sequence ID" value="OAF65993.1"/>
    <property type="molecule type" value="Genomic_DNA"/>
</dbReference>